<sequence>APDRNHFYQTHHIHETCIDLATVVDNDNMYQPTNLNNEEHNTIENIVPIVTERANGVIHAPFESSNKRKTCEDDNLSDLNSSVIQNCTSTSPILTIIDSSTRQTYQVNAEKYNRTKHATDTALLSKESGFNNLLSFLFGTMFSNEEFQVSPIHGTVKGTKALCPQRVHTINEHMYNIYGQRYTSCAVG</sequence>
<reference evidence="1" key="1">
    <citation type="submission" date="2021-02" db="EMBL/GenBank/DDBJ databases">
        <authorList>
            <person name="Nowell W R."/>
        </authorList>
    </citation>
    <scope>NUCLEOTIDE SEQUENCE</scope>
</reference>
<organism evidence="1 3">
    <name type="scientific">Didymodactylos carnosus</name>
    <dbReference type="NCBI Taxonomy" id="1234261"/>
    <lineage>
        <taxon>Eukaryota</taxon>
        <taxon>Metazoa</taxon>
        <taxon>Spiralia</taxon>
        <taxon>Gnathifera</taxon>
        <taxon>Rotifera</taxon>
        <taxon>Eurotatoria</taxon>
        <taxon>Bdelloidea</taxon>
        <taxon>Philodinida</taxon>
        <taxon>Philodinidae</taxon>
        <taxon>Didymodactylos</taxon>
    </lineage>
</organism>
<evidence type="ECO:0000313" key="3">
    <source>
        <dbReference type="Proteomes" id="UP000677228"/>
    </source>
</evidence>
<dbReference type="Proteomes" id="UP000677228">
    <property type="component" value="Unassembled WGS sequence"/>
</dbReference>
<dbReference type="AlphaFoldDB" id="A0A8S2F563"/>
<comment type="caution">
    <text evidence="1">The sequence shown here is derived from an EMBL/GenBank/DDBJ whole genome shotgun (WGS) entry which is preliminary data.</text>
</comment>
<dbReference type="Proteomes" id="UP000682733">
    <property type="component" value="Unassembled WGS sequence"/>
</dbReference>
<accession>A0A8S2F563</accession>
<feature type="non-terminal residue" evidence="1">
    <location>
        <position position="1"/>
    </location>
</feature>
<dbReference type="EMBL" id="CAJNOK010025039">
    <property type="protein sequence ID" value="CAF1384856.1"/>
    <property type="molecule type" value="Genomic_DNA"/>
</dbReference>
<name>A0A8S2F563_9BILA</name>
<dbReference type="EMBL" id="CAJOBA010046738">
    <property type="protein sequence ID" value="CAF4192988.1"/>
    <property type="molecule type" value="Genomic_DNA"/>
</dbReference>
<protein>
    <submittedName>
        <fullName evidence="1">Uncharacterized protein</fullName>
    </submittedName>
</protein>
<gene>
    <name evidence="1" type="ORF">OVA965_LOCUS32285</name>
    <name evidence="2" type="ORF">TMI583_LOCUS33141</name>
</gene>
<evidence type="ECO:0000313" key="1">
    <source>
        <dbReference type="EMBL" id="CAF1384856.1"/>
    </source>
</evidence>
<proteinExistence type="predicted"/>
<evidence type="ECO:0000313" key="2">
    <source>
        <dbReference type="EMBL" id="CAF4192988.1"/>
    </source>
</evidence>